<accession>A0A1B1NMJ2</accession>
<organism evidence="1 2">
    <name type="scientific">Vibrio scophthalmi</name>
    <dbReference type="NCBI Taxonomy" id="45658"/>
    <lineage>
        <taxon>Bacteria</taxon>
        <taxon>Pseudomonadati</taxon>
        <taxon>Pseudomonadota</taxon>
        <taxon>Gammaproteobacteria</taxon>
        <taxon>Vibrionales</taxon>
        <taxon>Vibrionaceae</taxon>
        <taxon>Vibrio</taxon>
    </lineage>
</organism>
<evidence type="ECO:0000313" key="2">
    <source>
        <dbReference type="Proteomes" id="UP000092528"/>
    </source>
</evidence>
<dbReference type="KEGG" id="vsc:VSVS12_01201"/>
<proteinExistence type="predicted"/>
<dbReference type="RefSeq" id="WP_005595896.1">
    <property type="nucleotide sequence ID" value="NZ_CP016307.1"/>
</dbReference>
<dbReference type="GeneID" id="96873227"/>
<gene>
    <name evidence="1" type="ORF">VSVS05_01797</name>
</gene>
<sequence>MNIGLIIALVAILLVLVLGYNIILQYNAKVATARKQESARYIAIIDATEELIGHAHHMPFSKELLLCLNNRILDAVQNMHELDPKNKQLEQRVEHVKQQIENLKTNFQGGESAAFKVPSSDKQAIVMLKLVKRLRDTVRNEHNKGRFDTEAYVAENARLEGIQVRINIENVVKRSKDAIVRGQPGTAIQLLRKGLDVLATKNDAYSATAREKLQTMYDEIEKRRQNQSATELQQIADKEREEDMDVLFGEKKKW</sequence>
<dbReference type="PATRIC" id="fig|45658.6.peg.1143"/>
<evidence type="ECO:0000313" key="1">
    <source>
        <dbReference type="EMBL" id="ANU36922.1"/>
    </source>
</evidence>
<keyword evidence="2" id="KW-1185">Reference proteome</keyword>
<dbReference type="EMBL" id="CP016414">
    <property type="protein sequence ID" value="ANU36922.1"/>
    <property type="molecule type" value="Genomic_DNA"/>
</dbReference>
<dbReference type="AlphaFoldDB" id="A0A1B1NMJ2"/>
<name>A0A1B1NMJ2_9VIBR</name>
<reference evidence="1 2" key="1">
    <citation type="submission" date="2016-07" db="EMBL/GenBank/DDBJ databases">
        <title>Genome sequencing of Vibrio scophthalmi strain VS-05, an isolated from Paralichthys olivaceus.</title>
        <authorList>
            <person name="Han H.-J."/>
        </authorList>
    </citation>
    <scope>NUCLEOTIDE SEQUENCE [LARGE SCALE GENOMIC DNA]</scope>
    <source>
        <strain evidence="1 2">VS-05</strain>
    </source>
</reference>
<dbReference type="Proteomes" id="UP000092528">
    <property type="component" value="Chromosome 1"/>
</dbReference>
<protein>
    <submittedName>
        <fullName evidence="1">Uncharacterized protein</fullName>
    </submittedName>
</protein>
<dbReference type="STRING" id="45658.VSVS12_01201"/>